<dbReference type="InterPro" id="IPR010551">
    <property type="entry name" value="G6P_isomerase_prok"/>
</dbReference>
<dbReference type="InterPro" id="IPR011051">
    <property type="entry name" value="RmlC_Cupin_sf"/>
</dbReference>
<evidence type="ECO:0000256" key="2">
    <source>
        <dbReference type="ARBA" id="ARBA00006542"/>
    </source>
</evidence>
<keyword evidence="5" id="KW-0324">Glycolysis</keyword>
<dbReference type="Proteomes" id="UP000034810">
    <property type="component" value="Unassembled WGS sequence"/>
</dbReference>
<reference evidence="8 9" key="1">
    <citation type="journal article" date="2015" name="Nature">
        <title>rRNA introns, odd ribosomes, and small enigmatic genomes across a large radiation of phyla.</title>
        <authorList>
            <person name="Brown C.T."/>
            <person name="Hug L.A."/>
            <person name="Thomas B.C."/>
            <person name="Sharon I."/>
            <person name="Castelle C.J."/>
            <person name="Singh A."/>
            <person name="Wilkins M.J."/>
            <person name="Williams K.H."/>
            <person name="Banfield J.F."/>
        </authorList>
    </citation>
    <scope>NUCLEOTIDE SEQUENCE [LARGE SCALE GENOMIC DNA]</scope>
</reference>
<evidence type="ECO:0000259" key="7">
    <source>
        <dbReference type="Pfam" id="PF06560"/>
    </source>
</evidence>
<evidence type="ECO:0000256" key="6">
    <source>
        <dbReference type="ARBA" id="ARBA00029321"/>
    </source>
</evidence>
<comment type="caution">
    <text evidence="8">The sequence shown here is derived from an EMBL/GenBank/DDBJ whole genome shotgun (WGS) entry which is preliminary data.</text>
</comment>
<dbReference type="GO" id="GO:0006094">
    <property type="term" value="P:gluconeogenesis"/>
    <property type="evidence" value="ECO:0007669"/>
    <property type="project" value="UniProtKB-KW"/>
</dbReference>
<accession>A0A0G1CB62</accession>
<evidence type="ECO:0000256" key="3">
    <source>
        <dbReference type="ARBA" id="ARBA00011952"/>
    </source>
</evidence>
<name>A0A0G1CB62_9BACT</name>
<dbReference type="InterPro" id="IPR014710">
    <property type="entry name" value="RmlC-like_jellyroll"/>
</dbReference>
<comment type="pathway">
    <text evidence="1">Carbohydrate degradation; glycolysis; D-glyceraldehyde 3-phosphate and glycerone phosphate from D-glucose: step 2/4.</text>
</comment>
<sequence>MPANMKEISGLPVKLTSRGLIFGKNLTRPSFEKKDYKKHREFFKSRGLAKNKVLYYIYRNVAFLKDAPLFKKEGLRYDLTLIFGGGVGQEPVRTIGHFHKGKLPEVYQVIYGNAIFYFQDSQNKKSYFIEKRGGEKVFIPSGFGHITINPSSQKPLLIANIFTSRPKSSNYLFFKRNHGPAWYPTTKKGEITLEKNLNYKKFSKVSKKLPFQPKIALGKTPLYKDFVKNPEKFSFLKI</sequence>
<dbReference type="Pfam" id="PF06560">
    <property type="entry name" value="GPI"/>
    <property type="match status" value="1"/>
</dbReference>
<protein>
    <recommendedName>
        <fullName evidence="3">glucose-6-phosphate isomerase</fullName>
        <ecNumber evidence="3">5.3.1.9</ecNumber>
    </recommendedName>
</protein>
<dbReference type="EC" id="5.3.1.9" evidence="3"/>
<keyword evidence="4" id="KW-0312">Gluconeogenesis</keyword>
<dbReference type="GO" id="GO:0005737">
    <property type="term" value="C:cytoplasm"/>
    <property type="evidence" value="ECO:0007669"/>
    <property type="project" value="InterPro"/>
</dbReference>
<dbReference type="SUPFAM" id="SSF51182">
    <property type="entry name" value="RmlC-like cupins"/>
    <property type="match status" value="1"/>
</dbReference>
<dbReference type="Gene3D" id="2.60.120.10">
    <property type="entry name" value="Jelly Rolls"/>
    <property type="match status" value="1"/>
</dbReference>
<keyword evidence="8" id="KW-0413">Isomerase</keyword>
<evidence type="ECO:0000256" key="5">
    <source>
        <dbReference type="ARBA" id="ARBA00023152"/>
    </source>
</evidence>
<feature type="domain" description="Glucose-6-phosphate isomerase prokaryote" evidence="7">
    <location>
        <begin position="49"/>
        <end position="197"/>
    </location>
</feature>
<evidence type="ECO:0000313" key="9">
    <source>
        <dbReference type="Proteomes" id="UP000034810"/>
    </source>
</evidence>
<comment type="catalytic activity">
    <reaction evidence="6">
        <text>alpha-D-glucose 6-phosphate = beta-D-fructose 6-phosphate</text>
        <dbReference type="Rhea" id="RHEA:11816"/>
        <dbReference type="ChEBI" id="CHEBI:57634"/>
        <dbReference type="ChEBI" id="CHEBI:58225"/>
        <dbReference type="EC" id="5.3.1.9"/>
    </reaction>
</comment>
<evidence type="ECO:0000256" key="1">
    <source>
        <dbReference type="ARBA" id="ARBA00004926"/>
    </source>
</evidence>
<gene>
    <name evidence="8" type="ORF">UV58_C0005G0036</name>
</gene>
<dbReference type="GO" id="GO:0004347">
    <property type="term" value="F:glucose-6-phosphate isomerase activity"/>
    <property type="evidence" value="ECO:0007669"/>
    <property type="project" value="UniProtKB-EC"/>
</dbReference>
<proteinExistence type="inferred from homology"/>
<evidence type="ECO:0000313" key="8">
    <source>
        <dbReference type="EMBL" id="KKS82782.1"/>
    </source>
</evidence>
<dbReference type="UniPathway" id="UPA00109">
    <property type="reaction ID" value="UER00181"/>
</dbReference>
<organism evidence="8 9">
    <name type="scientific">Candidatus Wolfebacteria bacterium GW2011_GWC1_43_10</name>
    <dbReference type="NCBI Taxonomy" id="1619011"/>
    <lineage>
        <taxon>Bacteria</taxon>
        <taxon>Candidatus Wolfeibacteriota</taxon>
    </lineage>
</organism>
<dbReference type="EMBL" id="LCFA01000005">
    <property type="protein sequence ID" value="KKS82782.1"/>
    <property type="molecule type" value="Genomic_DNA"/>
</dbReference>
<comment type="similarity">
    <text evidence="2">Belongs to the archaeal-type GPI family.</text>
</comment>
<evidence type="ECO:0000256" key="4">
    <source>
        <dbReference type="ARBA" id="ARBA00022432"/>
    </source>
</evidence>
<dbReference type="AlphaFoldDB" id="A0A0G1CB62"/>
<dbReference type="GO" id="GO:0006096">
    <property type="term" value="P:glycolytic process"/>
    <property type="evidence" value="ECO:0007669"/>
    <property type="project" value="UniProtKB-UniPathway"/>
</dbReference>